<dbReference type="Proteomes" id="UP000824087">
    <property type="component" value="Unassembled WGS sequence"/>
</dbReference>
<gene>
    <name evidence="1" type="ORF">IAD49_02665</name>
</gene>
<protein>
    <submittedName>
        <fullName evidence="1">DUF2971 domain-containing protein</fullName>
    </submittedName>
</protein>
<comment type="caution">
    <text evidence="1">The sequence shown here is derived from an EMBL/GenBank/DDBJ whole genome shotgun (WGS) entry which is preliminary data.</text>
</comment>
<name>A0A9D1HTY2_9BACT</name>
<reference evidence="1" key="1">
    <citation type="submission" date="2020-10" db="EMBL/GenBank/DDBJ databases">
        <authorList>
            <person name="Gilroy R."/>
        </authorList>
    </citation>
    <scope>NUCLEOTIDE SEQUENCE</scope>
    <source>
        <strain evidence="1">CHK197-8231</strain>
    </source>
</reference>
<reference evidence="1" key="2">
    <citation type="journal article" date="2021" name="PeerJ">
        <title>Extensive microbial diversity within the chicken gut microbiome revealed by metagenomics and culture.</title>
        <authorList>
            <person name="Gilroy R."/>
            <person name="Ravi A."/>
            <person name="Getino M."/>
            <person name="Pursley I."/>
            <person name="Horton D.L."/>
            <person name="Alikhan N.F."/>
            <person name="Baker D."/>
            <person name="Gharbi K."/>
            <person name="Hall N."/>
            <person name="Watson M."/>
            <person name="Adriaenssens E.M."/>
            <person name="Foster-Nyarko E."/>
            <person name="Jarju S."/>
            <person name="Secka A."/>
            <person name="Antonio M."/>
            <person name="Oren A."/>
            <person name="Chaudhuri R.R."/>
            <person name="La Ragione R."/>
            <person name="Hildebrand F."/>
            <person name="Pallen M.J."/>
        </authorList>
    </citation>
    <scope>NUCLEOTIDE SEQUENCE</scope>
    <source>
        <strain evidence="1">CHK197-8231</strain>
    </source>
</reference>
<dbReference type="Pfam" id="PF11185">
    <property type="entry name" value="DUF2971"/>
    <property type="match status" value="1"/>
</dbReference>
<dbReference type="InterPro" id="IPR021352">
    <property type="entry name" value="DUF2971"/>
</dbReference>
<organism evidence="1 2">
    <name type="scientific">Candidatus Fimihabitans intestinipullorum</name>
    <dbReference type="NCBI Taxonomy" id="2840820"/>
    <lineage>
        <taxon>Bacteria</taxon>
        <taxon>Bacillati</taxon>
        <taxon>Mycoplasmatota</taxon>
        <taxon>Mycoplasmatota incertae sedis</taxon>
        <taxon>Candidatus Fimihabitans</taxon>
    </lineage>
</organism>
<proteinExistence type="predicted"/>
<dbReference type="EMBL" id="DVML01000015">
    <property type="protein sequence ID" value="HIU22466.1"/>
    <property type="molecule type" value="Genomic_DNA"/>
</dbReference>
<evidence type="ECO:0000313" key="1">
    <source>
        <dbReference type="EMBL" id="HIU22466.1"/>
    </source>
</evidence>
<dbReference type="AlphaFoldDB" id="A0A9D1HTY2"/>
<sequence>MPTEEIDEKDWDLEEWKQKYPMDYYKALRILSEASNGVVATEIFKAIYQITRLHVPDVLFKYYSLSNDEELNKKKFQTLSEGKLFMSEIKDFNDPFDGKSFFYNPKSLEDIDRLRVHKGRLIDDFTLFIRGTCFTANGVQSMPMWAHYANNHKGFCVSYDVKENLGLKSNIFPIQYTEERLDVTTLMRKHAELICDKIDENIRRGEKITQYDDLTIIYMALLLYNVKHISWNYENEFRYFVPSNASGIPYAKAIPRAIYIGMNCEERHKKALEDIADYWDVPLYQMGMDECSEKYELVATRMRS</sequence>
<evidence type="ECO:0000313" key="2">
    <source>
        <dbReference type="Proteomes" id="UP000824087"/>
    </source>
</evidence>
<accession>A0A9D1HTY2</accession>